<feature type="region of interest" description="Disordered" evidence="1">
    <location>
        <begin position="17"/>
        <end position="38"/>
    </location>
</feature>
<evidence type="ECO:0000256" key="1">
    <source>
        <dbReference type="SAM" id="MobiDB-lite"/>
    </source>
</evidence>
<feature type="transmembrane region" description="Helical" evidence="2">
    <location>
        <begin position="46"/>
        <end position="65"/>
    </location>
</feature>
<dbReference type="KEGG" id="vg:80539270"/>
<organism evidence="3 4">
    <name type="scientific">Yaravirus sp. 'brasiliensis'</name>
    <dbReference type="NCBI Taxonomy" id="2739681"/>
    <lineage>
        <taxon>Viruses</taxon>
        <taxon>Varidnaviria</taxon>
        <taxon>Bamfordvirae</taxon>
        <taxon>Nucleocytoviricota</taxon>
        <taxon>Mriyaviricetes</taxon>
        <taxon>Yaraviridae</taxon>
        <taxon>Yaravirus</taxon>
        <taxon>Yaravirus brasiliense</taxon>
    </lineage>
</organism>
<evidence type="ECO:0000313" key="4">
    <source>
        <dbReference type="Proteomes" id="UP000830293"/>
    </source>
</evidence>
<dbReference type="Proteomes" id="UP000830293">
    <property type="component" value="Segment"/>
</dbReference>
<protein>
    <submittedName>
        <fullName evidence="3">Uncharacterized protein</fullName>
    </submittedName>
</protein>
<keyword evidence="2" id="KW-1133">Transmembrane helix</keyword>
<dbReference type="RefSeq" id="YP_010800634.1">
    <property type="nucleotide sequence ID" value="NC_076895.1"/>
</dbReference>
<name>A0AAE7B7U1_9VIRU</name>
<keyword evidence="4" id="KW-1185">Reference proteome</keyword>
<sequence>MPILKLAPKEVTDALRHHDDQDWLDAHPPGAPYTPPPPPEPEPYNWWPVVAVGVAAFFVLVLVLMY</sequence>
<dbReference type="EMBL" id="MT293574">
    <property type="protein sequence ID" value="QKE44387.1"/>
    <property type="molecule type" value="Genomic_DNA"/>
</dbReference>
<evidence type="ECO:0000256" key="2">
    <source>
        <dbReference type="SAM" id="Phobius"/>
    </source>
</evidence>
<evidence type="ECO:0000313" key="3">
    <source>
        <dbReference type="EMBL" id="QKE44387.1"/>
    </source>
</evidence>
<feature type="compositionally biased region" description="Pro residues" evidence="1">
    <location>
        <begin position="29"/>
        <end position="38"/>
    </location>
</feature>
<dbReference type="GeneID" id="80539270"/>
<accession>A0AAE7B7U1</accession>
<reference evidence="3" key="1">
    <citation type="submission" date="2020-04" db="EMBL/GenBank/DDBJ databases">
        <title>A mysterious 80 nm amoeba virus with a near complete 'ORFan genome' challenges the classification of DNA viruses.</title>
        <authorList>
            <person name="Boratto P.V.M."/>
            <person name="Oliveira G.P."/>
            <person name="Machado T.B."/>
            <person name="Andrade A.C.S.P."/>
            <person name="Baudoin J.P."/>
            <person name="Klose T."/>
            <person name="Azza S."/>
            <person name="Decloquement P."/>
            <person name="Chabriere E."/>
            <person name="Colson P."/>
            <person name="Levasseur A."/>
            <person name="La Scola B."/>
            <person name="Abrahao J.S."/>
        </authorList>
    </citation>
    <scope>NUCLEOTIDE SEQUENCE</scope>
    <source>
        <strain evidence="3">BHMG</strain>
    </source>
</reference>
<keyword evidence="2" id="KW-0812">Transmembrane</keyword>
<proteinExistence type="predicted"/>
<keyword evidence="2" id="KW-0472">Membrane</keyword>